<organism evidence="2 3">
    <name type="scientific">Pilimelia columellifera subsp. columellifera</name>
    <dbReference type="NCBI Taxonomy" id="706583"/>
    <lineage>
        <taxon>Bacteria</taxon>
        <taxon>Bacillati</taxon>
        <taxon>Actinomycetota</taxon>
        <taxon>Actinomycetes</taxon>
        <taxon>Micromonosporales</taxon>
        <taxon>Micromonosporaceae</taxon>
        <taxon>Pilimelia</taxon>
    </lineage>
</organism>
<proteinExistence type="predicted"/>
<reference evidence="2 3" key="1">
    <citation type="journal article" date="2019" name="Int. J. Syst. Evol. Microbiol.">
        <title>The Global Catalogue of Microorganisms (GCM) 10K type strain sequencing project: providing services to taxonomists for standard genome sequencing and annotation.</title>
        <authorList>
            <consortium name="The Broad Institute Genomics Platform"/>
            <consortium name="The Broad Institute Genome Sequencing Center for Infectious Disease"/>
            <person name="Wu L."/>
            <person name="Ma J."/>
        </authorList>
    </citation>
    <scope>NUCLEOTIDE SEQUENCE [LARGE SCALE GENOMIC DNA]</scope>
    <source>
        <strain evidence="2 3">JCM 3367</strain>
    </source>
</reference>
<accession>A0ABN3NGI0</accession>
<dbReference type="InterPro" id="IPR023393">
    <property type="entry name" value="START-like_dom_sf"/>
</dbReference>
<dbReference type="InterPro" id="IPR005031">
    <property type="entry name" value="COQ10_START"/>
</dbReference>
<evidence type="ECO:0000313" key="3">
    <source>
        <dbReference type="Proteomes" id="UP001499978"/>
    </source>
</evidence>
<dbReference type="CDD" id="cd07817">
    <property type="entry name" value="SRPBCC_8"/>
    <property type="match status" value="1"/>
</dbReference>
<name>A0ABN3NGI0_9ACTN</name>
<evidence type="ECO:0000313" key="2">
    <source>
        <dbReference type="EMBL" id="GAA2521588.1"/>
    </source>
</evidence>
<dbReference type="RefSeq" id="WP_344171429.1">
    <property type="nucleotide sequence ID" value="NZ_BAAARY010000007.1"/>
</dbReference>
<sequence>MSTMKESVDVDVPVTTAYNQWTQFESFPQFMDGVEEIRQISDTTTHWKTKIAGVEREFDAQITEQVPDRKIAWASADMAHAGEVTFEPVDAGKTRVTAKMAFKPEGFVETAGDKLGLVEHRMSGDLKRFKEFVEQRGTATGAWRGEV</sequence>
<evidence type="ECO:0000259" key="1">
    <source>
        <dbReference type="Pfam" id="PF03364"/>
    </source>
</evidence>
<protein>
    <submittedName>
        <fullName evidence="2">SRPBCC family protein</fullName>
    </submittedName>
</protein>
<dbReference type="InterPro" id="IPR047137">
    <property type="entry name" value="ORF3"/>
</dbReference>
<keyword evidence="3" id="KW-1185">Reference proteome</keyword>
<dbReference type="PANTHER" id="PTHR33824:SF7">
    <property type="entry name" value="POLYKETIDE CYCLASE_DEHYDRASE AND LIPID TRANSPORT SUPERFAMILY PROTEIN"/>
    <property type="match status" value="1"/>
</dbReference>
<dbReference type="Proteomes" id="UP001499978">
    <property type="component" value="Unassembled WGS sequence"/>
</dbReference>
<dbReference type="SUPFAM" id="SSF55961">
    <property type="entry name" value="Bet v1-like"/>
    <property type="match status" value="1"/>
</dbReference>
<dbReference type="PANTHER" id="PTHR33824">
    <property type="entry name" value="POLYKETIDE CYCLASE/DEHYDRASE AND LIPID TRANSPORT SUPERFAMILY PROTEIN"/>
    <property type="match status" value="1"/>
</dbReference>
<comment type="caution">
    <text evidence="2">The sequence shown here is derived from an EMBL/GenBank/DDBJ whole genome shotgun (WGS) entry which is preliminary data.</text>
</comment>
<dbReference type="Gene3D" id="3.30.530.20">
    <property type="match status" value="1"/>
</dbReference>
<feature type="domain" description="Coenzyme Q-binding protein COQ10 START" evidence="1">
    <location>
        <begin position="10"/>
        <end position="129"/>
    </location>
</feature>
<dbReference type="Pfam" id="PF03364">
    <property type="entry name" value="Polyketide_cyc"/>
    <property type="match status" value="1"/>
</dbReference>
<gene>
    <name evidence="2" type="ORF">GCM10010201_19360</name>
</gene>
<dbReference type="EMBL" id="BAAARY010000007">
    <property type="protein sequence ID" value="GAA2521588.1"/>
    <property type="molecule type" value="Genomic_DNA"/>
</dbReference>